<dbReference type="EMBL" id="BAAARE010000001">
    <property type="protein sequence ID" value="GAA2469894.1"/>
    <property type="molecule type" value="Genomic_DNA"/>
</dbReference>
<gene>
    <name evidence="2" type="ORF">GCM10009858_04020</name>
</gene>
<dbReference type="Proteomes" id="UP001500730">
    <property type="component" value="Unassembled WGS sequence"/>
</dbReference>
<protein>
    <submittedName>
        <fullName evidence="2">Uncharacterized protein</fullName>
    </submittedName>
</protein>
<accession>A0ABP5XVY8</accession>
<evidence type="ECO:0000313" key="2">
    <source>
        <dbReference type="EMBL" id="GAA2469894.1"/>
    </source>
</evidence>
<evidence type="ECO:0000256" key="1">
    <source>
        <dbReference type="SAM" id="MobiDB-lite"/>
    </source>
</evidence>
<name>A0ABP5XVY8_9MICO</name>
<organism evidence="2 3">
    <name type="scientific">Terrabacter carboxydivorans</name>
    <dbReference type="NCBI Taxonomy" id="619730"/>
    <lineage>
        <taxon>Bacteria</taxon>
        <taxon>Bacillati</taxon>
        <taxon>Actinomycetota</taxon>
        <taxon>Actinomycetes</taxon>
        <taxon>Micrococcales</taxon>
        <taxon>Intrasporangiaceae</taxon>
        <taxon>Terrabacter</taxon>
    </lineage>
</organism>
<keyword evidence="3" id="KW-1185">Reference proteome</keyword>
<evidence type="ECO:0000313" key="3">
    <source>
        <dbReference type="Proteomes" id="UP001500730"/>
    </source>
</evidence>
<proteinExistence type="predicted"/>
<feature type="region of interest" description="Disordered" evidence="1">
    <location>
        <begin position="1"/>
        <end position="28"/>
    </location>
</feature>
<sequence>MVGGPKIVGNDERSTRATVPAERSQVRAGAGPVAGRAWVAGFGQGATNTAEDVFQRLAQFVEEAEERGQPINWRQSVTERMIVWRAGEG</sequence>
<reference evidence="3" key="1">
    <citation type="journal article" date="2019" name="Int. J. Syst. Evol. Microbiol.">
        <title>The Global Catalogue of Microorganisms (GCM) 10K type strain sequencing project: providing services to taxonomists for standard genome sequencing and annotation.</title>
        <authorList>
            <consortium name="The Broad Institute Genomics Platform"/>
            <consortium name="The Broad Institute Genome Sequencing Center for Infectious Disease"/>
            <person name="Wu L."/>
            <person name="Ma J."/>
        </authorList>
    </citation>
    <scope>NUCLEOTIDE SEQUENCE [LARGE SCALE GENOMIC DNA]</scope>
    <source>
        <strain evidence="3">JCM 16259</strain>
    </source>
</reference>
<comment type="caution">
    <text evidence="2">The sequence shown here is derived from an EMBL/GenBank/DDBJ whole genome shotgun (WGS) entry which is preliminary data.</text>
</comment>